<protein>
    <recommendedName>
        <fullName evidence="4">Tat pathway signal protein</fullName>
    </recommendedName>
</protein>
<dbReference type="EMBL" id="OMOJ01000003">
    <property type="protein sequence ID" value="SPF80252.1"/>
    <property type="molecule type" value="Genomic_DNA"/>
</dbReference>
<keyword evidence="1" id="KW-0732">Signal</keyword>
<gene>
    <name evidence="2" type="ORF">PRI8871_02059</name>
</gene>
<evidence type="ECO:0000313" key="3">
    <source>
        <dbReference type="Proteomes" id="UP000244904"/>
    </source>
</evidence>
<dbReference type="InterPro" id="IPR014469">
    <property type="entry name" value="DUF2271"/>
</dbReference>
<dbReference type="Pfam" id="PF10029">
    <property type="entry name" value="DUF2271"/>
    <property type="match status" value="1"/>
</dbReference>
<accession>A0A2R8AW31</accession>
<reference evidence="3" key="1">
    <citation type="submission" date="2018-03" db="EMBL/GenBank/DDBJ databases">
        <authorList>
            <person name="Rodrigo-Torres L."/>
            <person name="Arahal R. D."/>
            <person name="Lucena T."/>
        </authorList>
    </citation>
    <scope>NUCLEOTIDE SEQUENCE [LARGE SCALE GENOMIC DNA]</scope>
    <source>
        <strain evidence="3">CECT 8871</strain>
    </source>
</reference>
<proteinExistence type="predicted"/>
<dbReference type="OrthoDB" id="6057843at2"/>
<sequence length="156" mass="16601">MKPVYAALAASTALTLPAMTQAAQITLDTDMRRYGGEDAYLAYYITDANGKYVRHLWLASGKSRWWDSLSSWYAATQGSSSEIAGLSGASVGSGRSLSVTVDVEDALINAGYQIRVDAAVEHMPRSPAEIIVPLTDAAAGQPVAGRGYIATFTFDM</sequence>
<evidence type="ECO:0008006" key="4">
    <source>
        <dbReference type="Google" id="ProtNLM"/>
    </source>
</evidence>
<evidence type="ECO:0000313" key="2">
    <source>
        <dbReference type="EMBL" id="SPF80252.1"/>
    </source>
</evidence>
<organism evidence="2 3">
    <name type="scientific">Pseudoprimorskyibacter insulae</name>
    <dbReference type="NCBI Taxonomy" id="1695997"/>
    <lineage>
        <taxon>Bacteria</taxon>
        <taxon>Pseudomonadati</taxon>
        <taxon>Pseudomonadota</taxon>
        <taxon>Alphaproteobacteria</taxon>
        <taxon>Rhodobacterales</taxon>
        <taxon>Paracoccaceae</taxon>
        <taxon>Pseudoprimorskyibacter</taxon>
    </lineage>
</organism>
<dbReference type="Proteomes" id="UP000244904">
    <property type="component" value="Unassembled WGS sequence"/>
</dbReference>
<feature type="chain" id="PRO_5015305419" description="Tat pathway signal protein" evidence="1">
    <location>
        <begin position="23"/>
        <end position="156"/>
    </location>
</feature>
<dbReference type="AlphaFoldDB" id="A0A2R8AW31"/>
<dbReference type="RefSeq" id="WP_108886122.1">
    <property type="nucleotide sequence ID" value="NZ_OMOJ01000003.1"/>
</dbReference>
<evidence type="ECO:0000256" key="1">
    <source>
        <dbReference type="SAM" id="SignalP"/>
    </source>
</evidence>
<name>A0A2R8AW31_9RHOB</name>
<feature type="signal peptide" evidence="1">
    <location>
        <begin position="1"/>
        <end position="22"/>
    </location>
</feature>
<keyword evidence="3" id="KW-1185">Reference proteome</keyword>